<dbReference type="Gene3D" id="1.25.40.10">
    <property type="entry name" value="Tetratricopeptide repeat domain"/>
    <property type="match status" value="1"/>
</dbReference>
<evidence type="ECO:0000313" key="2">
    <source>
        <dbReference type="EMBL" id="MDN2480487.1"/>
    </source>
</evidence>
<organism evidence="2 3">
    <name type="scientific">Vibrio agarivorans</name>
    <dbReference type="NCBI Taxonomy" id="153622"/>
    <lineage>
        <taxon>Bacteria</taxon>
        <taxon>Pseudomonadati</taxon>
        <taxon>Pseudomonadota</taxon>
        <taxon>Gammaproteobacteria</taxon>
        <taxon>Vibrionales</taxon>
        <taxon>Vibrionaceae</taxon>
        <taxon>Vibrio</taxon>
    </lineage>
</organism>
<proteinExistence type="predicted"/>
<feature type="chain" id="PRO_5046076919" description="Sel1 repeat family protein" evidence="1">
    <location>
        <begin position="19"/>
        <end position="486"/>
    </location>
</feature>
<comment type="caution">
    <text evidence="2">The sequence shown here is derived from an EMBL/GenBank/DDBJ whole genome shotgun (WGS) entry which is preliminary data.</text>
</comment>
<dbReference type="Proteomes" id="UP001169719">
    <property type="component" value="Unassembled WGS sequence"/>
</dbReference>
<dbReference type="InterPro" id="IPR006597">
    <property type="entry name" value="Sel1-like"/>
</dbReference>
<feature type="signal peptide" evidence="1">
    <location>
        <begin position="1"/>
        <end position="18"/>
    </location>
</feature>
<dbReference type="RefSeq" id="WP_289960721.1">
    <property type="nucleotide sequence ID" value="NZ_JAUEOZ010000001.1"/>
</dbReference>
<dbReference type="InterPro" id="IPR050767">
    <property type="entry name" value="Sel1_AlgK"/>
</dbReference>
<evidence type="ECO:0000313" key="3">
    <source>
        <dbReference type="Proteomes" id="UP001169719"/>
    </source>
</evidence>
<evidence type="ECO:0000256" key="1">
    <source>
        <dbReference type="SAM" id="SignalP"/>
    </source>
</evidence>
<dbReference type="PANTHER" id="PTHR11102">
    <property type="entry name" value="SEL-1-LIKE PROTEIN"/>
    <property type="match status" value="1"/>
</dbReference>
<protein>
    <recommendedName>
        <fullName evidence="4">Sel1 repeat family protein</fullName>
    </recommendedName>
</protein>
<keyword evidence="1" id="KW-0732">Signal</keyword>
<keyword evidence="3" id="KW-1185">Reference proteome</keyword>
<dbReference type="PANTHER" id="PTHR11102:SF147">
    <property type="entry name" value="SEL1L ADAPTOR SUBUNIT OF ERAD E3 UBIQUITIN LIGASE"/>
    <property type="match status" value="1"/>
</dbReference>
<dbReference type="InterPro" id="IPR011990">
    <property type="entry name" value="TPR-like_helical_dom_sf"/>
</dbReference>
<dbReference type="Pfam" id="PF08238">
    <property type="entry name" value="Sel1"/>
    <property type="match status" value="2"/>
</dbReference>
<name>A0ABT7XXI1_9VIBR</name>
<evidence type="ECO:0008006" key="4">
    <source>
        <dbReference type="Google" id="ProtNLM"/>
    </source>
</evidence>
<dbReference type="SUPFAM" id="SSF81901">
    <property type="entry name" value="HCP-like"/>
    <property type="match status" value="1"/>
</dbReference>
<sequence length="486" mass="54267">MYSPKQYMLLLLSSIFIAGCSSKPSQPFHTILGADNWGYPGDVTTITSDIHVDGLHVRVVKTENSQCVNGFSSHIELSGPIGPDSAFVVDKLLDELEHCVDKDTGTTYSRNIFLNSPGGYLLYGFNMGVVFRDQQMTTIVSKGQQCASSCAIAFLGGKFRNMHNEGELLFHAPYYRKNSREMICQSREESSTLRNYYDSMLDSEDSRRLFDRTMSQCSTTEGWTVNSDAAGLYGITGSSNSINIFNDSNSAALLAFELSDLGSNQQEHLRIAKKLFSHIPAESNMYSEAKVMEVLIDYELKQNLDDIGQRATQAGTSLINKNDLSELADDDIDMALELFTIAIETNYLPAYVRLGYAYKLIPAIQDTQQAKVWFEKAVSEGNYDIARVELGIIERGNERYKEALDWFDAASISELPNVAGYAFAMIGHMFEIGDGVPKSLDKAIENYTQAAKLGHKWSVERLIHHYQSINNATEQAYWQDVLKALS</sequence>
<gene>
    <name evidence="2" type="ORF">QWJ08_03620</name>
</gene>
<accession>A0ABT7XXI1</accession>
<reference evidence="2" key="1">
    <citation type="submission" date="2024-05" db="EMBL/GenBank/DDBJ databases">
        <title>Genome Sequences of Four Agar- Degrading Marine Bacteria.</title>
        <authorList>
            <person name="Phillips E.K."/>
            <person name="Shaffer J.C."/>
            <person name="Henson M.W."/>
            <person name="Temperton B."/>
            <person name="Thrash C.J."/>
            <person name="Martin M.O."/>
        </authorList>
    </citation>
    <scope>NUCLEOTIDE SEQUENCE</scope>
    <source>
        <strain evidence="2">EKP203</strain>
    </source>
</reference>
<dbReference type="PROSITE" id="PS51257">
    <property type="entry name" value="PROKAR_LIPOPROTEIN"/>
    <property type="match status" value="1"/>
</dbReference>
<dbReference type="SUPFAM" id="SSF52096">
    <property type="entry name" value="ClpP/crotonase"/>
    <property type="match status" value="1"/>
</dbReference>
<dbReference type="InterPro" id="IPR029045">
    <property type="entry name" value="ClpP/crotonase-like_dom_sf"/>
</dbReference>
<dbReference type="EMBL" id="JAUEOZ010000001">
    <property type="protein sequence ID" value="MDN2480487.1"/>
    <property type="molecule type" value="Genomic_DNA"/>
</dbReference>
<dbReference type="SMART" id="SM00671">
    <property type="entry name" value="SEL1"/>
    <property type="match status" value="2"/>
</dbReference>
<dbReference type="Gene3D" id="3.90.226.10">
    <property type="entry name" value="2-enoyl-CoA Hydratase, Chain A, domain 1"/>
    <property type="match status" value="1"/>
</dbReference>